<dbReference type="GO" id="GO:0016705">
    <property type="term" value="F:oxidoreductase activity, acting on paired donors, with incorporation or reduction of molecular oxygen"/>
    <property type="evidence" value="ECO:0007669"/>
    <property type="project" value="InterPro"/>
</dbReference>
<dbReference type="PANTHER" id="PTHR43244:SF1">
    <property type="entry name" value="5,10-METHYLENETETRAHYDROMETHANOPTERIN REDUCTASE"/>
    <property type="match status" value="1"/>
</dbReference>
<keyword evidence="4" id="KW-1185">Reference proteome</keyword>
<dbReference type="InterPro" id="IPR036661">
    <property type="entry name" value="Luciferase-like_sf"/>
</dbReference>
<dbReference type="Gene3D" id="3.20.20.30">
    <property type="entry name" value="Luciferase-like domain"/>
    <property type="match status" value="1"/>
</dbReference>
<evidence type="ECO:0000259" key="2">
    <source>
        <dbReference type="Pfam" id="PF00296"/>
    </source>
</evidence>
<dbReference type="InterPro" id="IPR050564">
    <property type="entry name" value="F420-G6PD/mer"/>
</dbReference>
<evidence type="ECO:0000313" key="3">
    <source>
        <dbReference type="EMBL" id="BCB83780.1"/>
    </source>
</evidence>
<dbReference type="SUPFAM" id="SSF51679">
    <property type="entry name" value="Bacterial luciferase-like"/>
    <property type="match status" value="1"/>
</dbReference>
<reference evidence="3 4" key="1">
    <citation type="submission" date="2020-03" db="EMBL/GenBank/DDBJ databases">
        <title>Whole genome shotgun sequence of Phytohabitans suffuscus NBRC 105367.</title>
        <authorList>
            <person name="Komaki H."/>
            <person name="Tamura T."/>
        </authorList>
    </citation>
    <scope>NUCLEOTIDE SEQUENCE [LARGE SCALE GENOMIC DNA]</scope>
    <source>
        <strain evidence="3 4">NBRC 105367</strain>
    </source>
</reference>
<keyword evidence="1" id="KW-0560">Oxidoreductase</keyword>
<organism evidence="3 4">
    <name type="scientific">Phytohabitans suffuscus</name>
    <dbReference type="NCBI Taxonomy" id="624315"/>
    <lineage>
        <taxon>Bacteria</taxon>
        <taxon>Bacillati</taxon>
        <taxon>Actinomycetota</taxon>
        <taxon>Actinomycetes</taxon>
        <taxon>Micromonosporales</taxon>
        <taxon>Micromonosporaceae</taxon>
    </lineage>
</organism>
<feature type="domain" description="Luciferase-like" evidence="2">
    <location>
        <begin position="4"/>
        <end position="324"/>
    </location>
</feature>
<evidence type="ECO:0000313" key="4">
    <source>
        <dbReference type="Proteomes" id="UP000503011"/>
    </source>
</evidence>
<gene>
    <name evidence="3" type="ORF">Psuf_010930</name>
</gene>
<name>A0A6F8YCJ1_9ACTN</name>
<dbReference type="EMBL" id="AP022871">
    <property type="protein sequence ID" value="BCB83780.1"/>
    <property type="molecule type" value="Genomic_DNA"/>
</dbReference>
<dbReference type="KEGG" id="psuu:Psuf_010930"/>
<dbReference type="InterPro" id="IPR011251">
    <property type="entry name" value="Luciferase-like_dom"/>
</dbReference>
<proteinExistence type="predicted"/>
<reference evidence="3 4" key="2">
    <citation type="submission" date="2020-03" db="EMBL/GenBank/DDBJ databases">
        <authorList>
            <person name="Ichikawa N."/>
            <person name="Kimura A."/>
            <person name="Kitahashi Y."/>
            <person name="Uohara A."/>
        </authorList>
    </citation>
    <scope>NUCLEOTIDE SEQUENCE [LARGE SCALE GENOMIC DNA]</scope>
    <source>
        <strain evidence="3 4">NBRC 105367</strain>
    </source>
</reference>
<protein>
    <submittedName>
        <fullName evidence="3">LLM class F420-dependent oxidoreductase</fullName>
    </submittedName>
</protein>
<sequence>MRIGVPLSYSGGFREAARSVADFEAAGVDVVFVPEAYSFDAVSLLGFLAASTKRMTIASSILNVYSRTPALIAMTAAGLDHVSAGRFMLGIGASGPQVVEGFHGVPYRAPLGRAREVARICRAVWRRETLTFDGDHFHLPLGSDHGGSGLGKALKLINRPERTRIPIMLGAIGDRSVAVAAAEFEAWQPMFFLPEAADRVFGPSLREGAARRDPELGPLDVVAQSYLAVVRDEKERQAALRRVREHLALYIGGMGARSRNFYTTLISRFGFADAASLVQDLYLAGDRDTAAAAVPEALVQGLSLVGGEEEVRERLGAFAAAGVSTLALRPVTEEHGRRVRDFAFVREHCG</sequence>
<evidence type="ECO:0000256" key="1">
    <source>
        <dbReference type="ARBA" id="ARBA00023002"/>
    </source>
</evidence>
<dbReference type="InterPro" id="IPR019951">
    <property type="entry name" value="F420_OxRdatse_Rv3520c_pred"/>
</dbReference>
<dbReference type="Proteomes" id="UP000503011">
    <property type="component" value="Chromosome"/>
</dbReference>
<dbReference type="AlphaFoldDB" id="A0A6F8YCJ1"/>
<dbReference type="NCBIfam" id="TIGR03559">
    <property type="entry name" value="F420_Rv3520c"/>
    <property type="match status" value="1"/>
</dbReference>
<dbReference type="RefSeq" id="WP_173154467.1">
    <property type="nucleotide sequence ID" value="NZ_AP022871.1"/>
</dbReference>
<dbReference type="CDD" id="cd01097">
    <property type="entry name" value="Tetrahydromethanopterin_reductase"/>
    <property type="match status" value="1"/>
</dbReference>
<dbReference type="Pfam" id="PF00296">
    <property type="entry name" value="Bac_luciferase"/>
    <property type="match status" value="1"/>
</dbReference>
<dbReference type="PANTHER" id="PTHR43244">
    <property type="match status" value="1"/>
</dbReference>
<accession>A0A6F8YCJ1</accession>